<dbReference type="VEuPathDB" id="CryptoDB:Cvel_24505"/>
<evidence type="ECO:0000313" key="1">
    <source>
        <dbReference type="EMBL" id="CEM38078.1"/>
    </source>
</evidence>
<accession>A0A0G4H3M8</accession>
<dbReference type="EMBL" id="CDMZ01001829">
    <property type="protein sequence ID" value="CEM38078.1"/>
    <property type="molecule type" value="Genomic_DNA"/>
</dbReference>
<protein>
    <submittedName>
        <fullName evidence="1">Uncharacterized protein</fullName>
    </submittedName>
</protein>
<dbReference type="AlphaFoldDB" id="A0A0G4H3M8"/>
<name>A0A0G4H3M8_9ALVE</name>
<reference evidence="1" key="1">
    <citation type="submission" date="2014-11" db="EMBL/GenBank/DDBJ databases">
        <authorList>
            <person name="Otto D Thomas"/>
            <person name="Naeem Raeece"/>
        </authorList>
    </citation>
    <scope>NUCLEOTIDE SEQUENCE</scope>
</reference>
<proteinExistence type="predicted"/>
<gene>
    <name evidence="1" type="ORF">Cvel_24505</name>
</gene>
<sequence length="187" mass="20665">MSFSSLQSRIDSLAQAAGLRISTDGETFLKDLLTSVQLPNRNLIKFLRDQNGEYVPKESEDWKKVRNEGATEQSGAWQDEDGNWLVPLLISVPNVQYNRRGRGVATRTEYRLHAGTNAYLTNSHSPVPRGLWDTSTVLTISRAVLGVSEYGGDFSQDALTVSHYEGNATVIRTVGGKVFACTSLHTF</sequence>
<organism evidence="1">
    <name type="scientific">Chromera velia CCMP2878</name>
    <dbReference type="NCBI Taxonomy" id="1169474"/>
    <lineage>
        <taxon>Eukaryota</taxon>
        <taxon>Sar</taxon>
        <taxon>Alveolata</taxon>
        <taxon>Colpodellida</taxon>
        <taxon>Chromeraceae</taxon>
        <taxon>Chromera</taxon>
    </lineage>
</organism>